<dbReference type="Proteomes" id="UP001218218">
    <property type="component" value="Unassembled WGS sequence"/>
</dbReference>
<name>A0AAD7A5L5_9AGAR</name>
<dbReference type="InterPro" id="IPR015915">
    <property type="entry name" value="Kelch-typ_b-propeller"/>
</dbReference>
<evidence type="ECO:0000256" key="2">
    <source>
        <dbReference type="ARBA" id="ARBA00022737"/>
    </source>
</evidence>
<evidence type="ECO:0000313" key="3">
    <source>
        <dbReference type="EMBL" id="KAJ7350025.1"/>
    </source>
</evidence>
<gene>
    <name evidence="3" type="ORF">DFH08DRAFT_777539</name>
</gene>
<evidence type="ECO:0000256" key="1">
    <source>
        <dbReference type="ARBA" id="ARBA00022441"/>
    </source>
</evidence>
<dbReference type="EMBL" id="JARIHO010000015">
    <property type="protein sequence ID" value="KAJ7350025.1"/>
    <property type="molecule type" value="Genomic_DNA"/>
</dbReference>
<dbReference type="AlphaFoldDB" id="A0AAD7A5L5"/>
<dbReference type="InterPro" id="IPR011043">
    <property type="entry name" value="Gal_Oxase/kelch_b-propeller"/>
</dbReference>
<dbReference type="Gene3D" id="2.120.10.80">
    <property type="entry name" value="Kelch-type beta propeller"/>
    <property type="match status" value="2"/>
</dbReference>
<keyword evidence="2" id="KW-0677">Repeat</keyword>
<dbReference type="PANTHER" id="PTHR46093">
    <property type="entry name" value="ACYL-COA-BINDING DOMAIN-CONTAINING PROTEIN 5"/>
    <property type="match status" value="1"/>
</dbReference>
<protein>
    <submittedName>
        <fullName evidence="3">Uncharacterized protein</fullName>
    </submittedName>
</protein>
<keyword evidence="1" id="KW-0880">Kelch repeat</keyword>
<sequence length="688" mass="76146">MARPTLDGLGEELLVNLMTKVSLTCRQGDALFDAGRFDAAEAKYFQEAFEIVGSGLALPTTAGDPTGGVICDLYVGLNLWKRANLMGCCVGIAKCLRRKNDIEMALAWCDEVNVLYRCGFHQLPQPIYDWIDWTPDIPELTLLKSTALCVASEILAELGNSGTATTRRWNAHKTTKNLPMHHQTTLLHGVLNRALRNKMLELRHPDPHAPLGTGPLVPGLQVRGSWARLNVAKMGGVTDGREAFACFIWNSHLYVAGGRTSSTGPFHRDMWKLNLNAPEQWHRLPGYPVTLGASGRFIGWTMLVRESNSTVLLFTGRPTIDVFDLTSETWSSAPLHTTYTPTAADVEAGITDGWPWPGKVSCDATVMFSASQNTVYVFGGSHARSIMGCDLFMALDLATLRWRRLSGSVRAPRVANNGCPSPRKNAGGWASPDGARVYLLFGHFDREAASVYNELHGAGEAFGHEDFWSWGVKEEKWRRERIAGNPPCARTELAYVYNEKLQRAIVFGGYHPTLPTYVLNTTTGRDTQFNYSYFGDTFLYDVAPSPSPDHATPTSRAPKWAQVLTAGFPTYRCQAQFAVDSTTGKTYMFGGWTNNQYIPTHTQMMSRSFGDVWELRVDLPGGNFEGVDVEEEGRVARAGPWQRCWACAAAGPWKKCGGTCKGRVFFCGTACFREGWAEHKRAHKCRKA</sequence>
<evidence type="ECO:0000313" key="4">
    <source>
        <dbReference type="Proteomes" id="UP001218218"/>
    </source>
</evidence>
<comment type="caution">
    <text evidence="3">The sequence shown here is derived from an EMBL/GenBank/DDBJ whole genome shotgun (WGS) entry which is preliminary data.</text>
</comment>
<accession>A0AAD7A5L5</accession>
<reference evidence="3" key="1">
    <citation type="submission" date="2023-03" db="EMBL/GenBank/DDBJ databases">
        <title>Massive genome expansion in bonnet fungi (Mycena s.s.) driven by repeated elements and novel gene families across ecological guilds.</title>
        <authorList>
            <consortium name="Lawrence Berkeley National Laboratory"/>
            <person name="Harder C.B."/>
            <person name="Miyauchi S."/>
            <person name="Viragh M."/>
            <person name="Kuo A."/>
            <person name="Thoen E."/>
            <person name="Andreopoulos B."/>
            <person name="Lu D."/>
            <person name="Skrede I."/>
            <person name="Drula E."/>
            <person name="Henrissat B."/>
            <person name="Morin E."/>
            <person name="Kohler A."/>
            <person name="Barry K."/>
            <person name="LaButti K."/>
            <person name="Morin E."/>
            <person name="Salamov A."/>
            <person name="Lipzen A."/>
            <person name="Mereny Z."/>
            <person name="Hegedus B."/>
            <person name="Baldrian P."/>
            <person name="Stursova M."/>
            <person name="Weitz H."/>
            <person name="Taylor A."/>
            <person name="Grigoriev I.V."/>
            <person name="Nagy L.G."/>
            <person name="Martin F."/>
            <person name="Kauserud H."/>
        </authorList>
    </citation>
    <scope>NUCLEOTIDE SEQUENCE</scope>
    <source>
        <strain evidence="3">CBHHK002</strain>
    </source>
</reference>
<dbReference type="SUPFAM" id="SSF50965">
    <property type="entry name" value="Galactose oxidase, central domain"/>
    <property type="match status" value="2"/>
</dbReference>
<dbReference type="PANTHER" id="PTHR46093:SF18">
    <property type="entry name" value="FIBRONECTIN TYPE-III DOMAIN-CONTAINING PROTEIN"/>
    <property type="match status" value="1"/>
</dbReference>
<proteinExistence type="predicted"/>
<organism evidence="3 4">
    <name type="scientific">Mycena albidolilacea</name>
    <dbReference type="NCBI Taxonomy" id="1033008"/>
    <lineage>
        <taxon>Eukaryota</taxon>
        <taxon>Fungi</taxon>
        <taxon>Dikarya</taxon>
        <taxon>Basidiomycota</taxon>
        <taxon>Agaricomycotina</taxon>
        <taxon>Agaricomycetes</taxon>
        <taxon>Agaricomycetidae</taxon>
        <taxon>Agaricales</taxon>
        <taxon>Marasmiineae</taxon>
        <taxon>Mycenaceae</taxon>
        <taxon>Mycena</taxon>
    </lineage>
</organism>
<keyword evidence="4" id="KW-1185">Reference proteome</keyword>